<dbReference type="Pfam" id="PF01292">
    <property type="entry name" value="Ni_hydr_CYTB"/>
    <property type="match status" value="1"/>
</dbReference>
<dbReference type="PANTHER" id="PTHR30485:SF2">
    <property type="entry name" value="BLL0597 PROTEIN"/>
    <property type="match status" value="1"/>
</dbReference>
<feature type="transmembrane region" description="Helical" evidence="6">
    <location>
        <begin position="7"/>
        <end position="27"/>
    </location>
</feature>
<dbReference type="SUPFAM" id="SSF81342">
    <property type="entry name" value="Transmembrane di-heme cytochromes"/>
    <property type="match status" value="1"/>
</dbReference>
<evidence type="ECO:0000259" key="7">
    <source>
        <dbReference type="Pfam" id="PF01292"/>
    </source>
</evidence>
<feature type="transmembrane region" description="Helical" evidence="6">
    <location>
        <begin position="39"/>
        <end position="57"/>
    </location>
</feature>
<dbReference type="PANTHER" id="PTHR30485">
    <property type="entry name" value="NI/FE-HYDROGENASE 1 B-TYPE CYTOCHROME SUBUNIT"/>
    <property type="match status" value="1"/>
</dbReference>
<evidence type="ECO:0000256" key="5">
    <source>
        <dbReference type="ARBA" id="ARBA00023136"/>
    </source>
</evidence>
<evidence type="ECO:0000256" key="6">
    <source>
        <dbReference type="SAM" id="Phobius"/>
    </source>
</evidence>
<dbReference type="RefSeq" id="WP_367725474.1">
    <property type="nucleotide sequence ID" value="NZ_JBFOCH010000005.1"/>
</dbReference>
<dbReference type="InterPro" id="IPR016174">
    <property type="entry name" value="Di-haem_cyt_TM"/>
</dbReference>
<dbReference type="EMBL" id="JBFOCI010000007">
    <property type="protein sequence ID" value="MEW9808250.1"/>
    <property type="molecule type" value="Genomic_DNA"/>
</dbReference>
<feature type="domain" description="Cytochrome b561 bacterial/Ni-hydrogenase" evidence="7">
    <location>
        <begin position="7"/>
        <end position="168"/>
    </location>
</feature>
<keyword evidence="4 6" id="KW-1133">Transmembrane helix</keyword>
<feature type="transmembrane region" description="Helical" evidence="6">
    <location>
        <begin position="136"/>
        <end position="155"/>
    </location>
</feature>
<dbReference type="InterPro" id="IPR051542">
    <property type="entry name" value="Hydrogenase_cytochrome"/>
</dbReference>
<name>A0ABV3R593_9HYPH</name>
<keyword evidence="3 6" id="KW-0812">Transmembrane</keyword>
<keyword evidence="2" id="KW-1003">Cell membrane</keyword>
<evidence type="ECO:0000256" key="1">
    <source>
        <dbReference type="ARBA" id="ARBA00004651"/>
    </source>
</evidence>
<keyword evidence="5 6" id="KW-0472">Membrane</keyword>
<feature type="transmembrane region" description="Helical" evidence="6">
    <location>
        <begin position="95"/>
        <end position="116"/>
    </location>
</feature>
<dbReference type="Gene3D" id="1.20.950.20">
    <property type="entry name" value="Transmembrane di-heme cytochromes, Chain C"/>
    <property type="match status" value="1"/>
</dbReference>
<reference evidence="8 9" key="1">
    <citation type="submission" date="2024-06" db="EMBL/GenBank/DDBJ databases">
        <authorList>
            <person name="Tuo L."/>
        </authorList>
    </citation>
    <scope>NUCLEOTIDE SEQUENCE [LARGE SCALE GENOMIC DNA]</scope>
    <source>
        <strain evidence="8 9">ZMM04-5</strain>
    </source>
</reference>
<comment type="subcellular location">
    <subcellularLocation>
        <location evidence="1">Cell membrane</location>
        <topology evidence="1">Multi-pass membrane protein</topology>
    </subcellularLocation>
</comment>
<evidence type="ECO:0000313" key="9">
    <source>
        <dbReference type="Proteomes" id="UP001556196"/>
    </source>
</evidence>
<proteinExistence type="predicted"/>
<evidence type="ECO:0000256" key="4">
    <source>
        <dbReference type="ARBA" id="ARBA00022989"/>
    </source>
</evidence>
<evidence type="ECO:0000313" key="8">
    <source>
        <dbReference type="EMBL" id="MEW9808250.1"/>
    </source>
</evidence>
<evidence type="ECO:0000256" key="3">
    <source>
        <dbReference type="ARBA" id="ARBA00022692"/>
    </source>
</evidence>
<protein>
    <submittedName>
        <fullName evidence="8">Cytochrome b/b6 domain-containing protein</fullName>
    </submittedName>
</protein>
<accession>A0ABV3R593</accession>
<organism evidence="8 9">
    <name type="scientific">Mesorhizobium marinum</name>
    <dbReference type="NCBI Taxonomy" id="3228790"/>
    <lineage>
        <taxon>Bacteria</taxon>
        <taxon>Pseudomonadati</taxon>
        <taxon>Pseudomonadota</taxon>
        <taxon>Alphaproteobacteria</taxon>
        <taxon>Hyphomicrobiales</taxon>
        <taxon>Phyllobacteriaceae</taxon>
        <taxon>Mesorhizobium</taxon>
    </lineage>
</organism>
<evidence type="ECO:0000256" key="2">
    <source>
        <dbReference type="ARBA" id="ARBA00022475"/>
    </source>
</evidence>
<comment type="caution">
    <text evidence="8">The sequence shown here is derived from an EMBL/GenBank/DDBJ whole genome shotgun (WGS) entry which is preliminary data.</text>
</comment>
<gene>
    <name evidence="8" type="ORF">ABUE31_19855</name>
</gene>
<dbReference type="Proteomes" id="UP001556196">
    <property type="component" value="Unassembled WGS sequence"/>
</dbReference>
<sequence>MRPTITVWDPLVRIFHWSLVTSFAVAWLTGDEWMSVHEWAGYAAIALVAFRLLYGIAGPRYARFSQFVRGPGVISGYAADVVRNREPRYVGHNPLGGIMIVALLCAIVVTATSGWLMTTDAFWGVEWVEDLHKVCANGMLALVLLHVGGVVLSSLRHRENLVRSMITGRKPAPQPGDVA</sequence>
<keyword evidence="9" id="KW-1185">Reference proteome</keyword>
<dbReference type="InterPro" id="IPR011577">
    <property type="entry name" value="Cyt_b561_bac/Ni-Hgenase"/>
</dbReference>